<dbReference type="SUPFAM" id="SSF141255">
    <property type="entry name" value="YccV-like"/>
    <property type="match status" value="1"/>
</dbReference>
<dbReference type="EMBL" id="JBEFKJ010000025">
    <property type="protein sequence ID" value="KAL2039581.1"/>
    <property type="molecule type" value="Genomic_DNA"/>
</dbReference>
<dbReference type="NCBIfam" id="TIGR02097">
    <property type="entry name" value="yccV"/>
    <property type="match status" value="1"/>
</dbReference>
<dbReference type="PROSITE" id="PS50181">
    <property type="entry name" value="FBOX"/>
    <property type="match status" value="1"/>
</dbReference>
<dbReference type="PANTHER" id="PTHR31350:SF27">
    <property type="entry name" value="HEMIMETHYLATED DNA-BINDING DOMAIN-CONTAINING PROTEIN"/>
    <property type="match status" value="1"/>
</dbReference>
<dbReference type="Pfam" id="PF08755">
    <property type="entry name" value="YccV-like"/>
    <property type="match status" value="1"/>
</dbReference>
<dbReference type="PANTHER" id="PTHR31350">
    <property type="entry name" value="SI:DKEY-261L7.2"/>
    <property type="match status" value="1"/>
</dbReference>
<dbReference type="Pfam" id="PF13369">
    <property type="entry name" value="Transglut_core2"/>
    <property type="match status" value="1"/>
</dbReference>
<keyword evidence="3" id="KW-1185">Reference proteome</keyword>
<dbReference type="Gene3D" id="2.30.30.390">
    <property type="entry name" value="Hemimethylated DNA-binding domain"/>
    <property type="match status" value="1"/>
</dbReference>
<dbReference type="Proteomes" id="UP001590950">
    <property type="component" value="Unassembled WGS sequence"/>
</dbReference>
<evidence type="ECO:0000313" key="2">
    <source>
        <dbReference type="EMBL" id="KAL2039581.1"/>
    </source>
</evidence>
<gene>
    <name evidence="2" type="ORF">N7G274_007853</name>
</gene>
<dbReference type="InterPro" id="IPR001810">
    <property type="entry name" value="F-box_dom"/>
</dbReference>
<dbReference type="InterPro" id="IPR032698">
    <property type="entry name" value="SirB1_N"/>
</dbReference>
<dbReference type="Pfam" id="PF12937">
    <property type="entry name" value="F-box-like"/>
    <property type="match status" value="1"/>
</dbReference>
<protein>
    <recommendedName>
        <fullName evidence="1">F-box domain-containing protein</fullName>
    </recommendedName>
</protein>
<dbReference type="SMART" id="SM00992">
    <property type="entry name" value="YccV-like"/>
    <property type="match status" value="1"/>
</dbReference>
<dbReference type="InterPro" id="IPR036047">
    <property type="entry name" value="F-box-like_dom_sf"/>
</dbReference>
<dbReference type="SMART" id="SM00256">
    <property type="entry name" value="FBOX"/>
    <property type="match status" value="1"/>
</dbReference>
<reference evidence="2 3" key="1">
    <citation type="submission" date="2024-09" db="EMBL/GenBank/DDBJ databases">
        <title>Rethinking Asexuality: The Enigmatic Case of Functional Sexual Genes in Lepraria (Stereocaulaceae).</title>
        <authorList>
            <person name="Doellman M."/>
            <person name="Sun Y."/>
            <person name="Barcenas-Pena A."/>
            <person name="Lumbsch H.T."/>
            <person name="Grewe F."/>
        </authorList>
    </citation>
    <scope>NUCLEOTIDE SEQUENCE [LARGE SCALE GENOMIC DNA]</scope>
    <source>
        <strain evidence="2 3">Mercado 3170</strain>
    </source>
</reference>
<dbReference type="SUPFAM" id="SSF81383">
    <property type="entry name" value="F-box domain"/>
    <property type="match status" value="1"/>
</dbReference>
<evidence type="ECO:0000259" key="1">
    <source>
        <dbReference type="PROSITE" id="PS50181"/>
    </source>
</evidence>
<dbReference type="CDD" id="cd09917">
    <property type="entry name" value="F-box_SF"/>
    <property type="match status" value="1"/>
</dbReference>
<sequence>MTVTLSELPTEVIYQVLLHLPPSSVPTLQQVSTQFNELSQPLLWRHHCRTLYHYWSPERNIEEKFNEPVAKANWKHLFAERHRIDRSTSREIDSILASQVNRIDKTERIVGHGYDVKDTLLRQLSVSDDTEDVLARRFYSNAVLGSVHRTMAITEWMKLKNGEAVPLERALAAFDLFVLRGRKGDFNEISALLDQIAEQIRTDDTAFTDRSPRSRAIALAEFLRRRNFTGIQGDAHYHDLQNNFIGIALQDDDHPSLPLISVSIYCCIAKRLGINAQPCGFPFHVLAIIKPPPGLNMDGQNLQPGAEAPTPMYMDPFRSSEEMNPKDLKAQLQSLDIPLRHQPELLDASSTDEIVRRSAKNIITSVQTFPRHNGPGPRSAASSFPDHEGAFYAALWALMLLPDGSPHSAGMQRARYLHFILERLEKQTVMDVGLIEKHILPLIKDPTEYGGLLDNIRVMRSGDRMRRQIKARNTRDTQEKVKYRIGQVFHHKRYHYQAVITGWDVECAATPDWMDHMGIHTLSRGQHQSFYHVLVDDRSVRYVAEENIAIVQQEVSPELMALAGQHFKRFDEASRTFVSNIKDEYPDD</sequence>
<dbReference type="Gene3D" id="1.20.1280.50">
    <property type="match status" value="1"/>
</dbReference>
<accession>A0ABR4A2Q0</accession>
<comment type="caution">
    <text evidence="2">The sequence shown here is derived from an EMBL/GenBank/DDBJ whole genome shotgun (WGS) entry which is preliminary data.</text>
</comment>
<dbReference type="InterPro" id="IPR036623">
    <property type="entry name" value="Hemimethylated_DNA-bd_sf"/>
</dbReference>
<proteinExistence type="predicted"/>
<dbReference type="InterPro" id="IPR011722">
    <property type="entry name" value="Hemimethylated_DNA-bd_dom"/>
</dbReference>
<feature type="domain" description="F-box" evidence="1">
    <location>
        <begin position="2"/>
        <end position="47"/>
    </location>
</feature>
<organism evidence="2 3">
    <name type="scientific">Stereocaulon virgatum</name>
    <dbReference type="NCBI Taxonomy" id="373712"/>
    <lineage>
        <taxon>Eukaryota</taxon>
        <taxon>Fungi</taxon>
        <taxon>Dikarya</taxon>
        <taxon>Ascomycota</taxon>
        <taxon>Pezizomycotina</taxon>
        <taxon>Lecanoromycetes</taxon>
        <taxon>OSLEUM clade</taxon>
        <taxon>Lecanoromycetidae</taxon>
        <taxon>Lecanorales</taxon>
        <taxon>Lecanorineae</taxon>
        <taxon>Stereocaulaceae</taxon>
        <taxon>Stereocaulon</taxon>
    </lineage>
</organism>
<evidence type="ECO:0000313" key="3">
    <source>
        <dbReference type="Proteomes" id="UP001590950"/>
    </source>
</evidence>
<name>A0ABR4A2Q0_9LECA</name>